<dbReference type="Proteomes" id="UP000596661">
    <property type="component" value="Chromosome 4"/>
</dbReference>
<reference evidence="2" key="1">
    <citation type="submission" date="2018-11" db="EMBL/GenBank/DDBJ databases">
        <authorList>
            <person name="Grassa J C."/>
        </authorList>
    </citation>
    <scope>NUCLEOTIDE SEQUENCE [LARGE SCALE GENOMIC DNA]</scope>
</reference>
<sequence>MEGAENEFSNGRGYFDEMKRDGRVVTDWTTYGKAGLFKKAEAAVKELEKKWESWCLRYDNSVANSIIGAYAKDGLLDKALELKERAR</sequence>
<evidence type="ECO:0000313" key="2">
    <source>
        <dbReference type="EnsemblPlants" id="cds.evm.model.04.248"/>
    </source>
</evidence>
<dbReference type="Gramene" id="evm.model.04.248">
    <property type="protein sequence ID" value="cds.evm.model.04.248"/>
    <property type="gene ID" value="evm.TU.04.248"/>
</dbReference>
<evidence type="ECO:0000256" key="1">
    <source>
        <dbReference type="ARBA" id="ARBA00022737"/>
    </source>
</evidence>
<dbReference type="Pfam" id="PF01535">
    <property type="entry name" value="PPR"/>
    <property type="match status" value="1"/>
</dbReference>
<name>A0A803PGU1_CANSA</name>
<keyword evidence="1" id="KW-0677">Repeat</keyword>
<dbReference type="AlphaFoldDB" id="A0A803PGU1"/>
<accession>A0A803PGU1</accession>
<evidence type="ECO:0008006" key="4">
    <source>
        <dbReference type="Google" id="ProtNLM"/>
    </source>
</evidence>
<dbReference type="Gene3D" id="1.25.40.10">
    <property type="entry name" value="Tetratricopeptide repeat domain"/>
    <property type="match status" value="1"/>
</dbReference>
<dbReference type="InterPro" id="IPR002885">
    <property type="entry name" value="PPR_rpt"/>
</dbReference>
<dbReference type="EnsemblPlants" id="evm.model.04.248">
    <property type="protein sequence ID" value="cds.evm.model.04.248"/>
    <property type="gene ID" value="evm.TU.04.248"/>
</dbReference>
<reference evidence="2" key="2">
    <citation type="submission" date="2021-03" db="UniProtKB">
        <authorList>
            <consortium name="EnsemblPlants"/>
        </authorList>
    </citation>
    <scope>IDENTIFICATION</scope>
</reference>
<dbReference type="InterPro" id="IPR011990">
    <property type="entry name" value="TPR-like_helical_dom_sf"/>
</dbReference>
<keyword evidence="3" id="KW-1185">Reference proteome</keyword>
<evidence type="ECO:0000313" key="3">
    <source>
        <dbReference type="Proteomes" id="UP000596661"/>
    </source>
</evidence>
<proteinExistence type="predicted"/>
<organism evidence="2 3">
    <name type="scientific">Cannabis sativa</name>
    <name type="common">Hemp</name>
    <name type="synonym">Marijuana</name>
    <dbReference type="NCBI Taxonomy" id="3483"/>
    <lineage>
        <taxon>Eukaryota</taxon>
        <taxon>Viridiplantae</taxon>
        <taxon>Streptophyta</taxon>
        <taxon>Embryophyta</taxon>
        <taxon>Tracheophyta</taxon>
        <taxon>Spermatophyta</taxon>
        <taxon>Magnoliopsida</taxon>
        <taxon>eudicotyledons</taxon>
        <taxon>Gunneridae</taxon>
        <taxon>Pentapetalae</taxon>
        <taxon>rosids</taxon>
        <taxon>fabids</taxon>
        <taxon>Rosales</taxon>
        <taxon>Cannabaceae</taxon>
        <taxon>Cannabis</taxon>
    </lineage>
</organism>
<protein>
    <recommendedName>
        <fullName evidence="4">Pentatricopeptide repeat-containing protein</fullName>
    </recommendedName>
</protein>
<dbReference type="EMBL" id="UZAU01000358">
    <property type="status" value="NOT_ANNOTATED_CDS"/>
    <property type="molecule type" value="Genomic_DNA"/>
</dbReference>